<keyword evidence="4" id="KW-0418">Kinase</keyword>
<evidence type="ECO:0000313" key="5">
    <source>
        <dbReference type="Proteomes" id="UP000762676"/>
    </source>
</evidence>
<dbReference type="Proteomes" id="UP000762676">
    <property type="component" value="Unassembled WGS sequence"/>
</dbReference>
<evidence type="ECO:0000256" key="1">
    <source>
        <dbReference type="ARBA" id="ARBA00023054"/>
    </source>
</evidence>
<sequence length="73" mass="8823">SQTEVNTLEQDLKRSSEVVLDLERRIRLHEDEKAAFEKELQEWRDKYKTQARELKEALNKQKLAMEQYTDIND</sequence>
<proteinExistence type="predicted"/>
<evidence type="ECO:0000259" key="3">
    <source>
        <dbReference type="Pfam" id="PF15796"/>
    </source>
</evidence>
<organism evidence="4 5">
    <name type="scientific">Elysia marginata</name>
    <dbReference type="NCBI Taxonomy" id="1093978"/>
    <lineage>
        <taxon>Eukaryota</taxon>
        <taxon>Metazoa</taxon>
        <taxon>Spiralia</taxon>
        <taxon>Lophotrochozoa</taxon>
        <taxon>Mollusca</taxon>
        <taxon>Gastropoda</taxon>
        <taxon>Heterobranchia</taxon>
        <taxon>Euthyneura</taxon>
        <taxon>Panpulmonata</taxon>
        <taxon>Sacoglossa</taxon>
        <taxon>Placobranchoidea</taxon>
        <taxon>Plakobranchidae</taxon>
        <taxon>Elysia</taxon>
    </lineage>
</organism>
<protein>
    <submittedName>
        <fullName evidence="4">Serine/threonine-protein kinase MRCK alpha</fullName>
    </submittedName>
</protein>
<evidence type="ECO:0000313" key="4">
    <source>
        <dbReference type="EMBL" id="GFR99680.1"/>
    </source>
</evidence>
<feature type="coiled-coil region" evidence="2">
    <location>
        <begin position="5"/>
        <end position="71"/>
    </location>
</feature>
<evidence type="ECO:0000256" key="2">
    <source>
        <dbReference type="SAM" id="Coils"/>
    </source>
</evidence>
<reference evidence="4 5" key="1">
    <citation type="journal article" date="2021" name="Elife">
        <title>Chloroplast acquisition without the gene transfer in kleptoplastic sea slugs, Plakobranchus ocellatus.</title>
        <authorList>
            <person name="Maeda T."/>
            <person name="Takahashi S."/>
            <person name="Yoshida T."/>
            <person name="Shimamura S."/>
            <person name="Takaki Y."/>
            <person name="Nagai Y."/>
            <person name="Toyoda A."/>
            <person name="Suzuki Y."/>
            <person name="Arimoto A."/>
            <person name="Ishii H."/>
            <person name="Satoh N."/>
            <person name="Nishiyama T."/>
            <person name="Hasebe M."/>
            <person name="Maruyama T."/>
            <person name="Minagawa J."/>
            <person name="Obokata J."/>
            <person name="Shigenobu S."/>
        </authorList>
    </citation>
    <scope>NUCLEOTIDE SEQUENCE [LARGE SCALE GENOMIC DNA]</scope>
</reference>
<dbReference type="AlphaFoldDB" id="A0AAV4HSJ7"/>
<accession>A0AAV4HSJ7</accession>
<gene>
    <name evidence="4" type="ORF">ElyMa_006379700</name>
</gene>
<dbReference type="EMBL" id="BMAT01012814">
    <property type="protein sequence ID" value="GFR99680.1"/>
    <property type="molecule type" value="Genomic_DNA"/>
</dbReference>
<dbReference type="InterPro" id="IPR031597">
    <property type="entry name" value="KELK"/>
</dbReference>
<keyword evidence="1 2" id="KW-0175">Coiled coil</keyword>
<feature type="domain" description="KELK-motif containing" evidence="3">
    <location>
        <begin position="21"/>
        <end position="73"/>
    </location>
</feature>
<keyword evidence="5" id="KW-1185">Reference proteome</keyword>
<feature type="non-terminal residue" evidence="4">
    <location>
        <position position="1"/>
    </location>
</feature>
<dbReference type="GO" id="GO:0016301">
    <property type="term" value="F:kinase activity"/>
    <property type="evidence" value="ECO:0007669"/>
    <property type="project" value="UniProtKB-KW"/>
</dbReference>
<comment type="caution">
    <text evidence="4">The sequence shown here is derived from an EMBL/GenBank/DDBJ whole genome shotgun (WGS) entry which is preliminary data.</text>
</comment>
<name>A0AAV4HSJ7_9GAST</name>
<feature type="non-terminal residue" evidence="4">
    <location>
        <position position="73"/>
    </location>
</feature>
<dbReference type="Pfam" id="PF15796">
    <property type="entry name" value="KELK"/>
    <property type="match status" value="1"/>
</dbReference>
<keyword evidence="4" id="KW-0808">Transferase</keyword>